<keyword evidence="3" id="KW-1185">Reference proteome</keyword>
<dbReference type="Gene3D" id="3.90.1300.10">
    <property type="entry name" value="Amidase signature (AS) domain"/>
    <property type="match status" value="1"/>
</dbReference>
<dbReference type="InterPro" id="IPR023631">
    <property type="entry name" value="Amidase_dom"/>
</dbReference>
<dbReference type="GeneID" id="87821134"/>
<dbReference type="Proteomes" id="UP001302676">
    <property type="component" value="Unassembled WGS sequence"/>
</dbReference>
<reference evidence="2" key="2">
    <citation type="submission" date="2023-05" db="EMBL/GenBank/DDBJ databases">
        <authorList>
            <consortium name="Lawrence Berkeley National Laboratory"/>
            <person name="Steindorff A."/>
            <person name="Hensen N."/>
            <person name="Bonometti L."/>
            <person name="Westerberg I."/>
            <person name="Brannstrom I.O."/>
            <person name="Guillou S."/>
            <person name="Cros-Aarteil S."/>
            <person name="Calhoun S."/>
            <person name="Haridas S."/>
            <person name="Kuo A."/>
            <person name="Mondo S."/>
            <person name="Pangilinan J."/>
            <person name="Riley R."/>
            <person name="Labutti K."/>
            <person name="Andreopoulos B."/>
            <person name="Lipzen A."/>
            <person name="Chen C."/>
            <person name="Yanf M."/>
            <person name="Daum C."/>
            <person name="Ng V."/>
            <person name="Clum A."/>
            <person name="Ohm R."/>
            <person name="Martin F."/>
            <person name="Silar P."/>
            <person name="Natvig D."/>
            <person name="Lalanne C."/>
            <person name="Gautier V."/>
            <person name="Ament-Velasquez S.L."/>
            <person name="Kruys A."/>
            <person name="Hutchinson M.I."/>
            <person name="Powell A.J."/>
            <person name="Barry K."/>
            <person name="Miller A.N."/>
            <person name="Grigoriev I.V."/>
            <person name="Debuchy R."/>
            <person name="Gladieux P."/>
            <person name="Thoren M.H."/>
            <person name="Johannesson H."/>
        </authorList>
    </citation>
    <scope>NUCLEOTIDE SEQUENCE</scope>
    <source>
        <strain evidence="2">CBS 141.50</strain>
    </source>
</reference>
<accession>A0AAN6UZA2</accession>
<organism evidence="2 3">
    <name type="scientific">Dichotomopilus funicola</name>
    <dbReference type="NCBI Taxonomy" id="1934379"/>
    <lineage>
        <taxon>Eukaryota</taxon>
        <taxon>Fungi</taxon>
        <taxon>Dikarya</taxon>
        <taxon>Ascomycota</taxon>
        <taxon>Pezizomycotina</taxon>
        <taxon>Sordariomycetes</taxon>
        <taxon>Sordariomycetidae</taxon>
        <taxon>Sordariales</taxon>
        <taxon>Chaetomiaceae</taxon>
        <taxon>Dichotomopilus</taxon>
    </lineage>
</organism>
<dbReference type="EMBL" id="MU853615">
    <property type="protein sequence ID" value="KAK4141225.1"/>
    <property type="molecule type" value="Genomic_DNA"/>
</dbReference>
<feature type="domain" description="Amidase" evidence="1">
    <location>
        <begin position="37"/>
        <end position="293"/>
    </location>
</feature>
<dbReference type="SUPFAM" id="SSF75304">
    <property type="entry name" value="Amidase signature (AS) enzymes"/>
    <property type="match status" value="1"/>
</dbReference>
<sequence>MINKEPRTPGQLPPLMHLTIEYASRGLESGRFTSVALTKAYLARITEASEFRAVLQVNPNALDVAPAIGQGADPPLHGIPLLVKDNVVTQEELDASAGSYALLGAKPGVESSVIAKLREAGVLLLGKTNLSERANLRGLNVSSGWSPRGDQTLGAYYPGSQPDGSSASSAVAAALTLCTAAIGTETVGSILAPAERNNVVGFKPSRGLIANDGAIPVSSRQDVIDTLTRTVKDAAYLVSTMAGRSERDEGTWDIPFQQIPDFTEFCNGTDLSGVTIGVPRNTFDSDPTSPIMWLTIPTFLQPRGSSSSTIRSGVSCDPPEFRRDIGRYLKTLKINPHNIQSAEDIIGFTKTSPEEEYPERDIGKFLWTQAEGIDRFYCGEGGILGAMEKHNLDVLVIPSTLGISNDLAAKMGFPVLGAQLGFHPKGTPIELDEDKPHLVQVAPGIPYSLTFISKAFSEGVLLRVAYAFEQLSAVRDNGPLPFKLPATELKDVEK</sequence>
<dbReference type="PANTHER" id="PTHR42678">
    <property type="entry name" value="AMIDASE"/>
    <property type="match status" value="1"/>
</dbReference>
<dbReference type="RefSeq" id="XP_062634596.1">
    <property type="nucleotide sequence ID" value="XM_062784521.1"/>
</dbReference>
<comment type="caution">
    <text evidence="2">The sequence shown here is derived from an EMBL/GenBank/DDBJ whole genome shotgun (WGS) entry which is preliminary data.</text>
</comment>
<proteinExistence type="predicted"/>
<dbReference type="AlphaFoldDB" id="A0AAN6UZA2"/>
<dbReference type="PANTHER" id="PTHR42678:SF34">
    <property type="entry name" value="OS04G0183300 PROTEIN"/>
    <property type="match status" value="1"/>
</dbReference>
<dbReference type="InterPro" id="IPR036928">
    <property type="entry name" value="AS_sf"/>
</dbReference>
<name>A0AAN6UZA2_9PEZI</name>
<evidence type="ECO:0000313" key="2">
    <source>
        <dbReference type="EMBL" id="KAK4141225.1"/>
    </source>
</evidence>
<protein>
    <submittedName>
        <fullName evidence="2">Amidase</fullName>
    </submittedName>
</protein>
<evidence type="ECO:0000259" key="1">
    <source>
        <dbReference type="Pfam" id="PF01425"/>
    </source>
</evidence>
<reference evidence="2" key="1">
    <citation type="journal article" date="2023" name="Mol. Phylogenet. Evol.">
        <title>Genome-scale phylogeny and comparative genomics of the fungal order Sordariales.</title>
        <authorList>
            <person name="Hensen N."/>
            <person name="Bonometti L."/>
            <person name="Westerberg I."/>
            <person name="Brannstrom I.O."/>
            <person name="Guillou S."/>
            <person name="Cros-Aarteil S."/>
            <person name="Calhoun S."/>
            <person name="Haridas S."/>
            <person name="Kuo A."/>
            <person name="Mondo S."/>
            <person name="Pangilinan J."/>
            <person name="Riley R."/>
            <person name="LaButti K."/>
            <person name="Andreopoulos B."/>
            <person name="Lipzen A."/>
            <person name="Chen C."/>
            <person name="Yan M."/>
            <person name="Daum C."/>
            <person name="Ng V."/>
            <person name="Clum A."/>
            <person name="Steindorff A."/>
            <person name="Ohm R.A."/>
            <person name="Martin F."/>
            <person name="Silar P."/>
            <person name="Natvig D.O."/>
            <person name="Lalanne C."/>
            <person name="Gautier V."/>
            <person name="Ament-Velasquez S.L."/>
            <person name="Kruys A."/>
            <person name="Hutchinson M.I."/>
            <person name="Powell A.J."/>
            <person name="Barry K."/>
            <person name="Miller A.N."/>
            <person name="Grigoriev I.V."/>
            <person name="Debuchy R."/>
            <person name="Gladieux P."/>
            <person name="Hiltunen Thoren M."/>
            <person name="Johannesson H."/>
        </authorList>
    </citation>
    <scope>NUCLEOTIDE SEQUENCE</scope>
    <source>
        <strain evidence="2">CBS 141.50</strain>
    </source>
</reference>
<dbReference type="Pfam" id="PF01425">
    <property type="entry name" value="Amidase"/>
    <property type="match status" value="1"/>
</dbReference>
<gene>
    <name evidence="2" type="ORF">C8A04DRAFT_39259</name>
</gene>
<evidence type="ECO:0000313" key="3">
    <source>
        <dbReference type="Proteomes" id="UP001302676"/>
    </source>
</evidence>